<dbReference type="OrthoDB" id="9810372at2"/>
<comment type="similarity">
    <text evidence="1">Belongs to the ROK (NagC/XylR) family.</text>
</comment>
<gene>
    <name evidence="2" type="ORF">DWE98_26930</name>
</gene>
<dbReference type="PANTHER" id="PTHR18964">
    <property type="entry name" value="ROK (REPRESSOR, ORF, KINASE) FAMILY"/>
    <property type="match status" value="1"/>
</dbReference>
<name>A0A370KYA5_9HYPH</name>
<protein>
    <submittedName>
        <fullName evidence="2">ROK family protein</fullName>
    </submittedName>
</protein>
<dbReference type="Gene3D" id="3.30.420.40">
    <property type="match status" value="2"/>
</dbReference>
<dbReference type="InterPro" id="IPR043129">
    <property type="entry name" value="ATPase_NBD"/>
</dbReference>
<dbReference type="AlphaFoldDB" id="A0A370KYA5"/>
<proteinExistence type="inferred from homology"/>
<evidence type="ECO:0000256" key="1">
    <source>
        <dbReference type="ARBA" id="ARBA00006479"/>
    </source>
</evidence>
<dbReference type="EMBL" id="QQTP01000024">
    <property type="protein sequence ID" value="RDJ19979.1"/>
    <property type="molecule type" value="Genomic_DNA"/>
</dbReference>
<dbReference type="InterPro" id="IPR000600">
    <property type="entry name" value="ROK"/>
</dbReference>
<keyword evidence="3" id="KW-1185">Reference proteome</keyword>
<comment type="caution">
    <text evidence="2">The sequence shown here is derived from an EMBL/GenBank/DDBJ whole genome shotgun (WGS) entry which is preliminary data.</text>
</comment>
<organism evidence="2 3">
    <name type="scientific">Bosea caraganae</name>
    <dbReference type="NCBI Taxonomy" id="2763117"/>
    <lineage>
        <taxon>Bacteria</taxon>
        <taxon>Pseudomonadati</taxon>
        <taxon>Pseudomonadota</taxon>
        <taxon>Alphaproteobacteria</taxon>
        <taxon>Hyphomicrobiales</taxon>
        <taxon>Boseaceae</taxon>
        <taxon>Bosea</taxon>
    </lineage>
</organism>
<evidence type="ECO:0000313" key="2">
    <source>
        <dbReference type="EMBL" id="RDJ19979.1"/>
    </source>
</evidence>
<dbReference type="Pfam" id="PF00480">
    <property type="entry name" value="ROK"/>
    <property type="match status" value="1"/>
</dbReference>
<dbReference type="PANTHER" id="PTHR18964:SF149">
    <property type="entry name" value="BIFUNCTIONAL UDP-N-ACETYLGLUCOSAMINE 2-EPIMERASE_N-ACETYLMANNOSAMINE KINASE"/>
    <property type="match status" value="1"/>
</dbReference>
<dbReference type="Proteomes" id="UP000255207">
    <property type="component" value="Unassembled WGS sequence"/>
</dbReference>
<sequence length="313" mass="31438">MRHVFAIDIGGTAIKYGLIGEGGVILARGEKPFERHLPFAGVIDQLAGLYESVTAAAGPADAIGVAMPGYALRESGLVVDGGNNVPALRDGSVSKALEQRLGRPVWFENDGVAAAMGEQHFGAGRTFPRFVLMTMGTGVGGAVVLDGKPVTGARGEPPELGAIIVGSDAQGAPVSLEAAASATGILRAYAGQAGGGVVSSRALFERAEAGDLAAIRAIDAASRSIAQAAGTLINALGLDAAILGGGVSGAGEFLAERVRTHLPAYTWPFLAARAQVRIAELGNSAGLLGVAASAFAGLAGENGRKVRPAPVLL</sequence>
<dbReference type="RefSeq" id="WP_114832407.1">
    <property type="nucleotide sequence ID" value="NZ_QQTO01000028.1"/>
</dbReference>
<evidence type="ECO:0000313" key="3">
    <source>
        <dbReference type="Proteomes" id="UP000255207"/>
    </source>
</evidence>
<dbReference type="SUPFAM" id="SSF53067">
    <property type="entry name" value="Actin-like ATPase domain"/>
    <property type="match status" value="1"/>
</dbReference>
<accession>A0A370KYA5</accession>
<reference evidence="3" key="1">
    <citation type="submission" date="2018-07" db="EMBL/GenBank/DDBJ databases">
        <authorList>
            <person name="Safronova V.I."/>
            <person name="Chirak E.R."/>
            <person name="Sazanova A.L."/>
        </authorList>
    </citation>
    <scope>NUCLEOTIDE SEQUENCE [LARGE SCALE GENOMIC DNA]</scope>
    <source>
        <strain evidence="3">RCAM04685</strain>
    </source>
</reference>